<dbReference type="EMBL" id="JAEKNQ010000035">
    <property type="protein sequence ID" value="MBJ7603329.1"/>
    <property type="molecule type" value="Genomic_DNA"/>
</dbReference>
<dbReference type="GO" id="GO:0003700">
    <property type="term" value="F:DNA-binding transcription factor activity"/>
    <property type="evidence" value="ECO:0007669"/>
    <property type="project" value="TreeGrafter"/>
</dbReference>
<name>A0A934KD94_9BACT</name>
<dbReference type="InterPro" id="IPR001647">
    <property type="entry name" value="HTH_TetR"/>
</dbReference>
<evidence type="ECO:0000313" key="7">
    <source>
        <dbReference type="Proteomes" id="UP000620075"/>
    </source>
</evidence>
<dbReference type="Pfam" id="PF00440">
    <property type="entry name" value="TetR_N"/>
    <property type="match status" value="1"/>
</dbReference>
<evidence type="ECO:0000259" key="5">
    <source>
        <dbReference type="PROSITE" id="PS50977"/>
    </source>
</evidence>
<feature type="DNA-binding region" description="H-T-H motif" evidence="4">
    <location>
        <begin position="31"/>
        <end position="50"/>
    </location>
</feature>
<protein>
    <submittedName>
        <fullName evidence="6">TetR/AcrR family transcriptional regulator</fullName>
    </submittedName>
</protein>
<dbReference type="InterPro" id="IPR009057">
    <property type="entry name" value="Homeodomain-like_sf"/>
</dbReference>
<evidence type="ECO:0000256" key="3">
    <source>
        <dbReference type="ARBA" id="ARBA00023163"/>
    </source>
</evidence>
<sequence>MARAQTSAATAERILDAAVDVFWELPTDKISLDEVARRAGVTVQTVIRRFGGRDALFTAAGARESERIRRQRDEAIPGDPASGVRALLDHYEVFGDRVLKMLAEEEHNPALRSVVAQGRTVHRDWCARVFAAALAPTRGLKRERRLAQFVAICDVYIWKLLRRDGALSRNQTEVALVELLNPLLEES</sequence>
<dbReference type="PROSITE" id="PS50977">
    <property type="entry name" value="HTH_TETR_2"/>
    <property type="match status" value="1"/>
</dbReference>
<proteinExistence type="predicted"/>
<feature type="domain" description="HTH tetR-type" evidence="5">
    <location>
        <begin position="8"/>
        <end position="68"/>
    </location>
</feature>
<dbReference type="Proteomes" id="UP000620075">
    <property type="component" value="Unassembled WGS sequence"/>
</dbReference>
<reference evidence="6 7" key="1">
    <citation type="submission" date="2020-10" db="EMBL/GenBank/DDBJ databases">
        <title>Ca. Dormibacterota MAGs.</title>
        <authorList>
            <person name="Montgomery K."/>
        </authorList>
    </citation>
    <scope>NUCLEOTIDE SEQUENCE [LARGE SCALE GENOMIC DNA]</scope>
    <source>
        <strain evidence="6">SC8811_S16_3</strain>
    </source>
</reference>
<dbReference type="InterPro" id="IPR050109">
    <property type="entry name" value="HTH-type_TetR-like_transc_reg"/>
</dbReference>
<dbReference type="PANTHER" id="PTHR30055">
    <property type="entry name" value="HTH-TYPE TRANSCRIPTIONAL REGULATOR RUTR"/>
    <property type="match status" value="1"/>
</dbReference>
<evidence type="ECO:0000256" key="4">
    <source>
        <dbReference type="PROSITE-ProRule" id="PRU00335"/>
    </source>
</evidence>
<organism evidence="6 7">
    <name type="scientific">Candidatus Dormiibacter inghamiae</name>
    <dbReference type="NCBI Taxonomy" id="3127013"/>
    <lineage>
        <taxon>Bacteria</taxon>
        <taxon>Bacillati</taxon>
        <taxon>Candidatus Dormiibacterota</taxon>
        <taxon>Candidatus Dormibacteria</taxon>
        <taxon>Candidatus Dormibacterales</taxon>
        <taxon>Candidatus Dormibacteraceae</taxon>
        <taxon>Candidatus Dormiibacter</taxon>
    </lineage>
</organism>
<evidence type="ECO:0000313" key="6">
    <source>
        <dbReference type="EMBL" id="MBJ7603329.1"/>
    </source>
</evidence>
<evidence type="ECO:0000256" key="2">
    <source>
        <dbReference type="ARBA" id="ARBA00023125"/>
    </source>
</evidence>
<dbReference type="PANTHER" id="PTHR30055:SF234">
    <property type="entry name" value="HTH-TYPE TRANSCRIPTIONAL REGULATOR BETI"/>
    <property type="match status" value="1"/>
</dbReference>
<comment type="caution">
    <text evidence="6">The sequence shown here is derived from an EMBL/GenBank/DDBJ whole genome shotgun (WGS) entry which is preliminary data.</text>
</comment>
<dbReference type="AlphaFoldDB" id="A0A934KD94"/>
<gene>
    <name evidence="6" type="ORF">JF888_09110</name>
</gene>
<keyword evidence="1" id="KW-0805">Transcription regulation</keyword>
<dbReference type="Gene3D" id="1.10.357.10">
    <property type="entry name" value="Tetracycline Repressor, domain 2"/>
    <property type="match status" value="1"/>
</dbReference>
<keyword evidence="3" id="KW-0804">Transcription</keyword>
<dbReference type="SUPFAM" id="SSF46689">
    <property type="entry name" value="Homeodomain-like"/>
    <property type="match status" value="1"/>
</dbReference>
<evidence type="ECO:0000256" key="1">
    <source>
        <dbReference type="ARBA" id="ARBA00023015"/>
    </source>
</evidence>
<dbReference type="GO" id="GO:0000976">
    <property type="term" value="F:transcription cis-regulatory region binding"/>
    <property type="evidence" value="ECO:0007669"/>
    <property type="project" value="TreeGrafter"/>
</dbReference>
<dbReference type="RefSeq" id="WP_338179159.1">
    <property type="nucleotide sequence ID" value="NZ_JAEKNQ010000035.1"/>
</dbReference>
<accession>A0A934KD94</accession>
<keyword evidence="2 4" id="KW-0238">DNA-binding</keyword>